<dbReference type="SUPFAM" id="SSF81324">
    <property type="entry name" value="Voltage-gated potassium channels"/>
    <property type="match status" value="1"/>
</dbReference>
<feature type="domain" description="Potassium channel inwardly rectifying transmembrane" evidence="26">
    <location>
        <begin position="36"/>
        <end position="173"/>
    </location>
</feature>
<evidence type="ECO:0000256" key="22">
    <source>
        <dbReference type="ARBA" id="ARBA00050001"/>
    </source>
</evidence>
<sequence length="389" mass="43595">MLSRKGLIPDDYFLTRLAENVLQPKYKTKSRKARFVAKNGTCNVAHTNIREQGRFLQDVFTTLVDLKWLHTLVIFTMSFLCSWLLFGMVWWLIAFGHGDLDPKGDDFVPCVTDIHSFSSAFLFSIEVQVTIGFGGRMVTEECLSAIVILIIQNIVGLLINAIMLGCIFMKTAQANRRAETLIFSKHAVITVRNNKLCFMFRLGDLRKSMIISAAIHMQVVRKTFTNEGEMVPLDQIDIQMDNPVGTNSIFLVSPLIISHVIDKNSPLYDLSAADLQHEDLEVVVVLEGVVETTGITTQARTSYLSEEILWGQRFVPTVSQEDGMYAVDYSKFGNTVKVSTPSCSARALDEAGGLERFKLQESNRTGASVRRRTKTSTPKKHETVLLLTS</sequence>
<dbReference type="PRINTS" id="PR01332">
    <property type="entry name" value="KIR62CHANNEL"/>
</dbReference>
<evidence type="ECO:0000256" key="16">
    <source>
        <dbReference type="ARBA" id="ARBA00023157"/>
    </source>
</evidence>
<dbReference type="Pfam" id="PF17655">
    <property type="entry name" value="IRK_C"/>
    <property type="match status" value="1"/>
</dbReference>
<evidence type="ECO:0000256" key="5">
    <source>
        <dbReference type="ARBA" id="ARBA00022538"/>
    </source>
</evidence>
<evidence type="ECO:0000256" key="12">
    <source>
        <dbReference type="ARBA" id="ARBA00022958"/>
    </source>
</evidence>
<evidence type="ECO:0000259" key="26">
    <source>
        <dbReference type="Pfam" id="PF01007"/>
    </source>
</evidence>
<evidence type="ECO:0000256" key="7">
    <source>
        <dbReference type="ARBA" id="ARBA00022692"/>
    </source>
</evidence>
<keyword evidence="4 24" id="KW-0813">Transport</keyword>
<evidence type="ECO:0000256" key="19">
    <source>
        <dbReference type="ARBA" id="ARBA00031412"/>
    </source>
</evidence>
<dbReference type="InterPro" id="IPR016449">
    <property type="entry name" value="K_chnl_inward-rec_Kir"/>
</dbReference>
<keyword evidence="12 24" id="KW-0630">Potassium</keyword>
<reference evidence="28 29" key="1">
    <citation type="submission" date="2024-02" db="EMBL/GenBank/DDBJ databases">
        <title>Chromosome-level genome assembly of the Eurasian Minnow (Phoxinus phoxinus).</title>
        <authorList>
            <person name="Oriowo T.O."/>
            <person name="Martin S."/>
            <person name="Stange M."/>
            <person name="Chrysostomakis Y."/>
            <person name="Brown T."/>
            <person name="Winkler S."/>
            <person name="Kukowka S."/>
            <person name="Myers E.W."/>
            <person name="Bohne A."/>
        </authorList>
    </citation>
    <scope>NUCLEOTIDE SEQUENCE [LARGE SCALE GENOMIC DNA]</scope>
    <source>
        <strain evidence="28">ZFMK-TIS-60720</strain>
        <tissue evidence="28">Whole Organism</tissue>
    </source>
</reference>
<comment type="catalytic activity">
    <reaction evidence="20">
        <text>K(+)(in) = K(+)(out)</text>
        <dbReference type="Rhea" id="RHEA:29463"/>
        <dbReference type="ChEBI" id="CHEBI:29103"/>
    </reaction>
</comment>
<keyword evidence="17 24" id="KW-0407">Ion channel</keyword>
<evidence type="ECO:0000256" key="14">
    <source>
        <dbReference type="ARBA" id="ARBA00023065"/>
    </source>
</evidence>
<dbReference type="FunFam" id="1.10.287.70:FF:000050">
    <property type="entry name" value="ATP-sensitive inward rectifier potassium channel 11"/>
    <property type="match status" value="1"/>
</dbReference>
<dbReference type="EMBL" id="JAYKXH010000025">
    <property type="protein sequence ID" value="KAK7121205.1"/>
    <property type="molecule type" value="Genomic_DNA"/>
</dbReference>
<comment type="caution">
    <text evidence="28">The sequence shown here is derived from an EMBL/GenBank/DDBJ whole genome shotgun (WGS) entry which is preliminary data.</text>
</comment>
<keyword evidence="10" id="KW-0067">ATP-binding</keyword>
<evidence type="ECO:0000256" key="17">
    <source>
        <dbReference type="ARBA" id="ARBA00023303"/>
    </source>
</evidence>
<dbReference type="Gene3D" id="2.60.40.1400">
    <property type="entry name" value="G protein-activated inward rectifier potassium channel 1"/>
    <property type="match status" value="1"/>
</dbReference>
<dbReference type="InterPro" id="IPR003279">
    <property type="entry name" value="K_chnl_inward-rec_Kir6.2"/>
</dbReference>
<evidence type="ECO:0000256" key="3">
    <source>
        <dbReference type="ARBA" id="ARBA00013324"/>
    </source>
</evidence>
<comment type="subunit">
    <text evidence="22">Homotetramer; the homotetramer binds four ATP molecules (one ATP per subunit). Forms an heterooctamer with ABCC8/SUR1; one KCNJ11 homotetramer interacts with four ABCC8/SUR1 molecules. Interacts with ABCC9/SUR2.</text>
</comment>
<dbReference type="InterPro" id="IPR040445">
    <property type="entry name" value="Kir_TM"/>
</dbReference>
<keyword evidence="11 24" id="KW-0851">Voltage-gated channel</keyword>
<protein>
    <recommendedName>
        <fullName evidence="3">ATP-sensitive inward rectifier potassium channel 11</fullName>
    </recommendedName>
    <alternativeName>
        <fullName evidence="19">Inward rectifier K(+) channel Kir6.2</fullName>
    </alternativeName>
    <alternativeName>
        <fullName evidence="18">Potassium channel, inwardly rectifying subfamily J member 11</fullName>
    </alternativeName>
</protein>
<dbReference type="InterPro" id="IPR014756">
    <property type="entry name" value="Ig_E-set"/>
</dbReference>
<keyword evidence="5 24" id="KW-0633">Potassium transport</keyword>
<dbReference type="FunFam" id="2.60.40.1400:FF:000001">
    <property type="entry name" value="G protein-activated inward rectifier potassium channel 2"/>
    <property type="match status" value="1"/>
</dbReference>
<evidence type="ECO:0000313" key="29">
    <source>
        <dbReference type="Proteomes" id="UP001364617"/>
    </source>
</evidence>
<evidence type="ECO:0000256" key="1">
    <source>
        <dbReference type="ARBA" id="ARBA00004141"/>
    </source>
</evidence>
<dbReference type="GO" id="GO:0034702">
    <property type="term" value="C:monoatomic ion channel complex"/>
    <property type="evidence" value="ECO:0007669"/>
    <property type="project" value="UniProtKB-KW"/>
</dbReference>
<dbReference type="PANTHER" id="PTHR11767:SF44">
    <property type="entry name" value="ATP-SENSITIVE INWARD RECTIFIER POTASSIUM CHANNEL 11"/>
    <property type="match status" value="1"/>
</dbReference>
<dbReference type="PRINTS" id="PR01320">
    <property type="entry name" value="KIRCHANNEL"/>
</dbReference>
<keyword evidence="13 25" id="KW-1133">Transmembrane helix</keyword>
<evidence type="ECO:0000256" key="15">
    <source>
        <dbReference type="ARBA" id="ARBA00023136"/>
    </source>
</evidence>
<keyword evidence="8" id="KW-0479">Metal-binding</keyword>
<dbReference type="GO" id="GO:0015272">
    <property type="term" value="F:ATP-activated inward rectifier potassium channel activity"/>
    <property type="evidence" value="ECO:0007669"/>
    <property type="project" value="InterPro"/>
</dbReference>
<accession>A0AAN9C1Y5</accession>
<organism evidence="28 29">
    <name type="scientific">Phoxinus phoxinus</name>
    <name type="common">Eurasian minnow</name>
    <dbReference type="NCBI Taxonomy" id="58324"/>
    <lineage>
        <taxon>Eukaryota</taxon>
        <taxon>Metazoa</taxon>
        <taxon>Chordata</taxon>
        <taxon>Craniata</taxon>
        <taxon>Vertebrata</taxon>
        <taxon>Euteleostomi</taxon>
        <taxon>Actinopterygii</taxon>
        <taxon>Neopterygii</taxon>
        <taxon>Teleostei</taxon>
        <taxon>Ostariophysi</taxon>
        <taxon>Cypriniformes</taxon>
        <taxon>Leuciscidae</taxon>
        <taxon>Phoxininae</taxon>
        <taxon>Phoxinus</taxon>
    </lineage>
</organism>
<evidence type="ECO:0000259" key="27">
    <source>
        <dbReference type="Pfam" id="PF17655"/>
    </source>
</evidence>
<evidence type="ECO:0000256" key="24">
    <source>
        <dbReference type="RuleBase" id="RU003822"/>
    </source>
</evidence>
<dbReference type="GO" id="GO:0007399">
    <property type="term" value="P:nervous system development"/>
    <property type="evidence" value="ECO:0007669"/>
    <property type="project" value="UniProtKB-ARBA"/>
</dbReference>
<name>A0AAN9C1Y5_9TELE</name>
<evidence type="ECO:0000256" key="9">
    <source>
        <dbReference type="ARBA" id="ARBA00022741"/>
    </source>
</evidence>
<gene>
    <name evidence="28" type="ORF">R3I93_022334</name>
</gene>
<keyword evidence="14 24" id="KW-0406">Ion transport</keyword>
<comment type="subcellular location">
    <subcellularLocation>
        <location evidence="1 24">Membrane</location>
        <topology evidence="1 24">Multi-pass membrane protein</topology>
    </subcellularLocation>
</comment>
<comment type="function">
    <text evidence="21">Inward rectifier potassium channel that forms the pore of ATP-sensitive potassium channels (KATP), regulating potassium permeability as a function of cytoplasmic ATP and ADP concentrations in many different cells. Inward rectifier potassium channels are characterized by a greater tendency to allow potassium to flow into the cell rather than out of it. Their voltage dependence is regulated by the concentration of extracellular potassium; as external potassium is raised, the voltage range of the channel opening shifts to more positive voltages. The inward rectification is mainly due to the blockage of outward current by internal magnesium. Can be blocked by extracellular barium. In pancreatic cells, it forms KATP channels with ABCC8/SUR1. Can form cardiac and smooth muscle-type KATP channels with ABCC9.</text>
</comment>
<evidence type="ECO:0000256" key="8">
    <source>
        <dbReference type="ARBA" id="ARBA00022723"/>
    </source>
</evidence>
<dbReference type="Proteomes" id="UP001364617">
    <property type="component" value="Unassembled WGS sequence"/>
</dbReference>
<feature type="transmembrane region" description="Helical" evidence="25">
    <location>
        <begin position="143"/>
        <end position="168"/>
    </location>
</feature>
<evidence type="ECO:0000313" key="28">
    <source>
        <dbReference type="EMBL" id="KAK7121205.1"/>
    </source>
</evidence>
<dbReference type="Gene3D" id="1.10.287.70">
    <property type="match status" value="1"/>
</dbReference>
<comment type="similarity">
    <text evidence="2">Belongs to the inward rectifier-type potassium channel (TC 1.A.2.1) family. KCNJ11 subfamily.</text>
</comment>
<dbReference type="GO" id="GO:0005524">
    <property type="term" value="F:ATP binding"/>
    <property type="evidence" value="ECO:0007669"/>
    <property type="project" value="UniProtKB-KW"/>
</dbReference>
<dbReference type="SUPFAM" id="SSF81296">
    <property type="entry name" value="E set domains"/>
    <property type="match status" value="1"/>
</dbReference>
<evidence type="ECO:0000256" key="11">
    <source>
        <dbReference type="ARBA" id="ARBA00022882"/>
    </source>
</evidence>
<feature type="site" description="Role in the control of polyamine-mediated channel gating and in the blocking by intracellular magnesium" evidence="23">
    <location>
        <position position="160"/>
    </location>
</feature>
<evidence type="ECO:0000256" key="21">
    <source>
        <dbReference type="ARBA" id="ARBA00049953"/>
    </source>
</evidence>
<keyword evidence="29" id="KW-1185">Reference proteome</keyword>
<dbReference type="GO" id="GO:0046872">
    <property type="term" value="F:metal ion binding"/>
    <property type="evidence" value="ECO:0007669"/>
    <property type="project" value="UniProtKB-KW"/>
</dbReference>
<dbReference type="AlphaFoldDB" id="A0AAN9C1Y5"/>
<dbReference type="InterPro" id="IPR013518">
    <property type="entry name" value="K_chnl_inward-rec_Kir_cyto"/>
</dbReference>
<keyword evidence="6" id="KW-0597">Phosphoprotein</keyword>
<evidence type="ECO:0000256" key="18">
    <source>
        <dbReference type="ARBA" id="ARBA00030471"/>
    </source>
</evidence>
<dbReference type="Pfam" id="PF01007">
    <property type="entry name" value="IRK"/>
    <property type="match status" value="1"/>
</dbReference>
<feature type="transmembrane region" description="Helical" evidence="25">
    <location>
        <begin position="72"/>
        <end position="93"/>
    </location>
</feature>
<keyword evidence="7 24" id="KW-0812">Transmembrane</keyword>
<keyword evidence="16" id="KW-1015">Disulfide bond</keyword>
<dbReference type="PIRSF" id="PIRSF005465">
    <property type="entry name" value="GIRK_kir"/>
    <property type="match status" value="1"/>
</dbReference>
<evidence type="ECO:0000256" key="13">
    <source>
        <dbReference type="ARBA" id="ARBA00022989"/>
    </source>
</evidence>
<evidence type="ECO:0000256" key="10">
    <source>
        <dbReference type="ARBA" id="ARBA00022840"/>
    </source>
</evidence>
<evidence type="ECO:0000256" key="2">
    <source>
        <dbReference type="ARBA" id="ARBA00007846"/>
    </source>
</evidence>
<dbReference type="GO" id="GO:0034765">
    <property type="term" value="P:regulation of monoatomic ion transmembrane transport"/>
    <property type="evidence" value="ECO:0007669"/>
    <property type="project" value="TreeGrafter"/>
</dbReference>
<dbReference type="GO" id="GO:1990573">
    <property type="term" value="P:potassium ion import across plasma membrane"/>
    <property type="evidence" value="ECO:0007669"/>
    <property type="project" value="TreeGrafter"/>
</dbReference>
<evidence type="ECO:0000256" key="23">
    <source>
        <dbReference type="PIRSR" id="PIRSR005465-1"/>
    </source>
</evidence>
<dbReference type="PANTHER" id="PTHR11767">
    <property type="entry name" value="INWARD RECTIFIER POTASSIUM CHANNEL"/>
    <property type="match status" value="1"/>
</dbReference>
<dbReference type="InterPro" id="IPR041647">
    <property type="entry name" value="IRK_C"/>
</dbReference>
<evidence type="ECO:0000256" key="6">
    <source>
        <dbReference type="ARBA" id="ARBA00022553"/>
    </source>
</evidence>
<proteinExistence type="inferred from homology"/>
<evidence type="ECO:0000256" key="20">
    <source>
        <dbReference type="ARBA" id="ARBA00034430"/>
    </source>
</evidence>
<feature type="domain" description="Inward rectifier potassium channel C-terminal" evidence="27">
    <location>
        <begin position="181"/>
        <end position="350"/>
    </location>
</feature>
<keyword evidence="15 25" id="KW-0472">Membrane</keyword>
<evidence type="ECO:0000256" key="25">
    <source>
        <dbReference type="SAM" id="Phobius"/>
    </source>
</evidence>
<evidence type="ECO:0000256" key="4">
    <source>
        <dbReference type="ARBA" id="ARBA00022448"/>
    </source>
</evidence>
<dbReference type="GO" id="GO:0005886">
    <property type="term" value="C:plasma membrane"/>
    <property type="evidence" value="ECO:0007669"/>
    <property type="project" value="TreeGrafter"/>
</dbReference>
<keyword evidence="9" id="KW-0547">Nucleotide-binding</keyword>